<comment type="caution">
    <text evidence="1">The sequence shown here is derived from an EMBL/GenBank/DDBJ whole genome shotgun (WGS) entry which is preliminary data.</text>
</comment>
<dbReference type="InterPro" id="IPR029058">
    <property type="entry name" value="AB_hydrolase_fold"/>
</dbReference>
<protein>
    <recommendedName>
        <fullName evidence="3">Serine peptidase</fullName>
    </recommendedName>
</protein>
<proteinExistence type="predicted"/>
<reference evidence="2" key="1">
    <citation type="submission" date="2019-04" db="EMBL/GenBank/DDBJ databases">
        <title>Nocardioides xinjiangensis sp. nov.</title>
        <authorList>
            <person name="Liu S."/>
        </authorList>
    </citation>
    <scope>NUCLEOTIDE SEQUENCE [LARGE SCALE GENOMIC DNA]</scope>
    <source>
        <strain evidence="2">18</strain>
    </source>
</reference>
<dbReference type="AlphaFoldDB" id="A0A4V4HS08"/>
<evidence type="ECO:0000313" key="2">
    <source>
        <dbReference type="Proteomes" id="UP000308760"/>
    </source>
</evidence>
<dbReference type="EMBL" id="STGY01000062">
    <property type="protein sequence ID" value="THV39786.1"/>
    <property type="molecule type" value="Genomic_DNA"/>
</dbReference>
<sequence length="284" mass="30746">MIHIVGVHGVGAFAPGPAAATAHRIATAWKAALNASEHLPWPPAQVDLDIAYFAHLLQPPDKRREGERQRPREDDPDVAELVGEFLELLAPDPALVKGSWAPREAAAKLAELFGWNEDASLAFLRVFFPDVAAYMRDEGDFVPRGEVLDKVGSDLAGADIVIAHSLGSVVAYEALWHHRTDLPLLITIGSPLAMPMIFPHLTPEPVEGKGAKPPGVRRWVNIADHGDVVASPPGGISERFKGVDLDVEDDIDAPFFHDEVQYLQSRSLGRALADWNTGPTAAPQ</sequence>
<evidence type="ECO:0000313" key="1">
    <source>
        <dbReference type="EMBL" id="THV39786.1"/>
    </source>
</evidence>
<reference evidence="1 2" key="2">
    <citation type="submission" date="2019-05" db="EMBL/GenBank/DDBJ databases">
        <title>Glycomyces buryatensis sp. nov.</title>
        <authorList>
            <person name="Nikitina E."/>
        </authorList>
    </citation>
    <scope>NUCLEOTIDE SEQUENCE [LARGE SCALE GENOMIC DNA]</scope>
    <source>
        <strain evidence="1 2">18</strain>
    </source>
</reference>
<dbReference type="SUPFAM" id="SSF53474">
    <property type="entry name" value="alpha/beta-Hydrolases"/>
    <property type="match status" value="1"/>
</dbReference>
<name>A0A4V4HS08_9ACTN</name>
<accession>A0A4V4HS08</accession>
<gene>
    <name evidence="1" type="ORF">FAB82_16850</name>
</gene>
<evidence type="ECO:0008006" key="3">
    <source>
        <dbReference type="Google" id="ProtNLM"/>
    </source>
</evidence>
<dbReference type="OrthoDB" id="3483116at2"/>
<dbReference type="Proteomes" id="UP000308760">
    <property type="component" value="Unassembled WGS sequence"/>
</dbReference>
<dbReference type="RefSeq" id="WP_136535705.1">
    <property type="nucleotide sequence ID" value="NZ_STGY01000062.1"/>
</dbReference>
<keyword evidence="2" id="KW-1185">Reference proteome</keyword>
<organism evidence="1 2">
    <name type="scientific">Glycomyces buryatensis</name>
    <dbReference type="NCBI Taxonomy" id="2570927"/>
    <lineage>
        <taxon>Bacteria</taxon>
        <taxon>Bacillati</taxon>
        <taxon>Actinomycetota</taxon>
        <taxon>Actinomycetes</taxon>
        <taxon>Glycomycetales</taxon>
        <taxon>Glycomycetaceae</taxon>
        <taxon>Glycomyces</taxon>
    </lineage>
</organism>